<proteinExistence type="inferred from homology"/>
<dbReference type="Gene3D" id="1.20.58.90">
    <property type="match status" value="1"/>
</dbReference>
<keyword evidence="3" id="KW-0493">Microtubule</keyword>
<keyword evidence="2 3" id="KW-0143">Chaperone</keyword>
<dbReference type="GO" id="GO:0007023">
    <property type="term" value="P:post-chaperonin tubulin folding pathway"/>
    <property type="evidence" value="ECO:0007669"/>
    <property type="project" value="UniProtKB-UniRule"/>
</dbReference>
<keyword evidence="3" id="KW-0206">Cytoskeleton</keyword>
<dbReference type="SUPFAM" id="SSF46988">
    <property type="entry name" value="Tubulin chaperone cofactor A"/>
    <property type="match status" value="1"/>
</dbReference>
<comment type="similarity">
    <text evidence="1 3">Belongs to the TBCA family.</text>
</comment>
<comment type="subunit">
    <text evidence="3">Supercomplex made of cofactors A to E. Cofactors A and D function by capturing and stabilizing tubulin in a quasi-native conformation. Cofactor E binds to the cofactor D-tubulin complex; interaction with cofactor C then causes the release of tubulin polypeptides that are committed to the native state.</text>
</comment>
<dbReference type="RefSeq" id="XP_005773600.1">
    <property type="nucleotide sequence ID" value="XM_005773543.1"/>
</dbReference>
<keyword evidence="3" id="KW-0963">Cytoplasm</keyword>
<evidence type="ECO:0000256" key="2">
    <source>
        <dbReference type="ARBA" id="ARBA00023186"/>
    </source>
</evidence>
<dbReference type="EnsemblProtists" id="EOD21171">
    <property type="protein sequence ID" value="EOD21171"/>
    <property type="gene ID" value="EMIHUDRAFT_241572"/>
</dbReference>
<feature type="region of interest" description="Disordered" evidence="4">
    <location>
        <begin position="27"/>
        <end position="59"/>
    </location>
</feature>
<dbReference type="GO" id="GO:0048487">
    <property type="term" value="F:beta-tubulin binding"/>
    <property type="evidence" value="ECO:0007669"/>
    <property type="project" value="InterPro"/>
</dbReference>
<sequence length="76" mass="8345">MAGADAVKQLKIKTSAVSRLMKDRVASDREIEGQKERIGKVRSDPEKDEHDEHANAADVFGQAAAILKREGVELDD</sequence>
<dbReference type="GO" id="GO:0007021">
    <property type="term" value="P:tubulin complex assembly"/>
    <property type="evidence" value="ECO:0007669"/>
    <property type="project" value="UniProtKB-UniRule"/>
</dbReference>
<reference evidence="6" key="1">
    <citation type="journal article" date="2013" name="Nature">
        <title>Pan genome of the phytoplankton Emiliania underpins its global distribution.</title>
        <authorList>
            <person name="Read B.A."/>
            <person name="Kegel J."/>
            <person name="Klute M.J."/>
            <person name="Kuo A."/>
            <person name="Lefebvre S.C."/>
            <person name="Maumus F."/>
            <person name="Mayer C."/>
            <person name="Miller J."/>
            <person name="Monier A."/>
            <person name="Salamov A."/>
            <person name="Young J."/>
            <person name="Aguilar M."/>
            <person name="Claverie J.M."/>
            <person name="Frickenhaus S."/>
            <person name="Gonzalez K."/>
            <person name="Herman E.K."/>
            <person name="Lin Y.C."/>
            <person name="Napier J."/>
            <person name="Ogata H."/>
            <person name="Sarno A.F."/>
            <person name="Shmutz J."/>
            <person name="Schroeder D."/>
            <person name="de Vargas C."/>
            <person name="Verret F."/>
            <person name="von Dassow P."/>
            <person name="Valentin K."/>
            <person name="Van de Peer Y."/>
            <person name="Wheeler G."/>
            <person name="Dacks J.B."/>
            <person name="Delwiche C.F."/>
            <person name="Dyhrman S.T."/>
            <person name="Glockner G."/>
            <person name="John U."/>
            <person name="Richards T."/>
            <person name="Worden A.Z."/>
            <person name="Zhang X."/>
            <person name="Grigoriev I.V."/>
            <person name="Allen A.E."/>
            <person name="Bidle K."/>
            <person name="Borodovsky M."/>
            <person name="Bowler C."/>
            <person name="Brownlee C."/>
            <person name="Cock J.M."/>
            <person name="Elias M."/>
            <person name="Gladyshev V.N."/>
            <person name="Groth M."/>
            <person name="Guda C."/>
            <person name="Hadaegh A."/>
            <person name="Iglesias-Rodriguez M.D."/>
            <person name="Jenkins J."/>
            <person name="Jones B.M."/>
            <person name="Lawson T."/>
            <person name="Leese F."/>
            <person name="Lindquist E."/>
            <person name="Lobanov A."/>
            <person name="Lomsadze A."/>
            <person name="Malik S.B."/>
            <person name="Marsh M.E."/>
            <person name="Mackinder L."/>
            <person name="Mock T."/>
            <person name="Mueller-Roeber B."/>
            <person name="Pagarete A."/>
            <person name="Parker M."/>
            <person name="Probert I."/>
            <person name="Quesneville H."/>
            <person name="Raines C."/>
            <person name="Rensing S.A."/>
            <person name="Riano-Pachon D.M."/>
            <person name="Richier S."/>
            <person name="Rokitta S."/>
            <person name="Shiraiwa Y."/>
            <person name="Soanes D.M."/>
            <person name="van der Giezen M."/>
            <person name="Wahlund T.M."/>
            <person name="Williams B."/>
            <person name="Wilson W."/>
            <person name="Wolfe G."/>
            <person name="Wurch L.L."/>
        </authorList>
    </citation>
    <scope>NUCLEOTIDE SEQUENCE</scope>
</reference>
<dbReference type="InterPro" id="IPR036126">
    <property type="entry name" value="TBCA_sf"/>
</dbReference>
<evidence type="ECO:0000256" key="3">
    <source>
        <dbReference type="RuleBase" id="RU364030"/>
    </source>
</evidence>
<protein>
    <recommendedName>
        <fullName evidence="3">Tubulin-specific chaperone A</fullName>
    </recommendedName>
</protein>
<dbReference type="Pfam" id="PF02970">
    <property type="entry name" value="TBCA"/>
    <property type="match status" value="1"/>
</dbReference>
<dbReference type="PaxDb" id="2903-EOD21171"/>
<dbReference type="KEGG" id="ehx:EMIHUDRAFT_241572"/>
<dbReference type="GO" id="GO:0005874">
    <property type="term" value="C:microtubule"/>
    <property type="evidence" value="ECO:0007669"/>
    <property type="project" value="UniProtKB-KW"/>
</dbReference>
<evidence type="ECO:0000256" key="4">
    <source>
        <dbReference type="SAM" id="MobiDB-lite"/>
    </source>
</evidence>
<dbReference type="Proteomes" id="UP000013827">
    <property type="component" value="Unassembled WGS sequence"/>
</dbReference>
<evidence type="ECO:0000313" key="6">
    <source>
        <dbReference type="Proteomes" id="UP000013827"/>
    </source>
</evidence>
<evidence type="ECO:0000256" key="1">
    <source>
        <dbReference type="ARBA" id="ARBA00006806"/>
    </source>
</evidence>
<keyword evidence="6" id="KW-1185">Reference proteome</keyword>
<evidence type="ECO:0000313" key="5">
    <source>
        <dbReference type="EnsemblProtists" id="EOD21171"/>
    </source>
</evidence>
<reference evidence="5" key="2">
    <citation type="submission" date="2024-10" db="UniProtKB">
        <authorList>
            <consortium name="EnsemblProtists"/>
        </authorList>
    </citation>
    <scope>IDENTIFICATION</scope>
</reference>
<organism evidence="5 6">
    <name type="scientific">Emiliania huxleyi (strain CCMP1516)</name>
    <dbReference type="NCBI Taxonomy" id="280463"/>
    <lineage>
        <taxon>Eukaryota</taxon>
        <taxon>Haptista</taxon>
        <taxon>Haptophyta</taxon>
        <taxon>Prymnesiophyceae</taxon>
        <taxon>Isochrysidales</taxon>
        <taxon>Noelaerhabdaceae</taxon>
        <taxon>Emiliania</taxon>
    </lineage>
</organism>
<name>A0A0D3JCD6_EMIH1</name>
<dbReference type="AlphaFoldDB" id="A0A0D3JCD6"/>
<comment type="subcellular location">
    <subcellularLocation>
        <location evidence="3">Cytoplasm</location>
        <location evidence="3">Cytoskeleton</location>
    </subcellularLocation>
</comment>
<dbReference type="HOGENOM" id="CLU_2659732_0_0_1"/>
<feature type="compositionally biased region" description="Basic and acidic residues" evidence="4">
    <location>
        <begin position="27"/>
        <end position="55"/>
    </location>
</feature>
<dbReference type="GeneID" id="17266711"/>
<dbReference type="InterPro" id="IPR004226">
    <property type="entry name" value="TBCA"/>
</dbReference>
<accession>A0A0D3JCD6</accession>